<reference evidence="3" key="1">
    <citation type="submission" date="2016-10" db="EMBL/GenBank/DDBJ databases">
        <authorList>
            <person name="Varghese N."/>
            <person name="Submissions S."/>
        </authorList>
    </citation>
    <scope>NUCLEOTIDE SEQUENCE [LARGE SCALE GENOMIC DNA]</scope>
    <source>
        <strain evidence="3">Gh-67</strain>
    </source>
</reference>
<dbReference type="EMBL" id="FNCG01000017">
    <property type="protein sequence ID" value="SDI19306.1"/>
    <property type="molecule type" value="Genomic_DNA"/>
</dbReference>
<feature type="signal peptide" evidence="1">
    <location>
        <begin position="1"/>
        <end position="18"/>
    </location>
</feature>
<sequence length="169" mass="18448">MKKLLLLLLIFPAFKTFAQDTPKPSTAFSAGVEFGIPSRSLYNVGVGASLKLEQPVVNPASLTLTAGFSSFFRKDSPFNNGHSGGDIFVPLKAGVRYNVGSGVFLEAEAGSAIELNYDERKLFAFSLGPAIMIPTGTDNRNFELGLRYESWSAHTLQQTAIRFAYRFGR</sequence>
<evidence type="ECO:0000313" key="2">
    <source>
        <dbReference type="EMBL" id="SDI19306.1"/>
    </source>
</evidence>
<dbReference type="Proteomes" id="UP000199705">
    <property type="component" value="Unassembled WGS sequence"/>
</dbReference>
<feature type="chain" id="PRO_5011466721" description="Outer membrane protein beta-barrel domain-containing protein" evidence="1">
    <location>
        <begin position="19"/>
        <end position="169"/>
    </location>
</feature>
<keyword evidence="3" id="KW-1185">Reference proteome</keyword>
<proteinExistence type="predicted"/>
<protein>
    <recommendedName>
        <fullName evidence="4">Outer membrane protein beta-barrel domain-containing protein</fullName>
    </recommendedName>
</protein>
<gene>
    <name evidence="2" type="ORF">SAMN05192573_11728</name>
</gene>
<keyword evidence="1" id="KW-0732">Signal</keyword>
<evidence type="ECO:0008006" key="4">
    <source>
        <dbReference type="Google" id="ProtNLM"/>
    </source>
</evidence>
<dbReference type="STRING" id="551996.SAMN05192573_11728"/>
<dbReference type="RefSeq" id="WP_091173739.1">
    <property type="nucleotide sequence ID" value="NZ_FNCG01000017.1"/>
</dbReference>
<organism evidence="2 3">
    <name type="scientific">Mucilaginibacter gossypii</name>
    <dbReference type="NCBI Taxonomy" id="551996"/>
    <lineage>
        <taxon>Bacteria</taxon>
        <taxon>Pseudomonadati</taxon>
        <taxon>Bacteroidota</taxon>
        <taxon>Sphingobacteriia</taxon>
        <taxon>Sphingobacteriales</taxon>
        <taxon>Sphingobacteriaceae</taxon>
        <taxon>Mucilaginibacter</taxon>
    </lineage>
</organism>
<evidence type="ECO:0000313" key="3">
    <source>
        <dbReference type="Proteomes" id="UP000199705"/>
    </source>
</evidence>
<accession>A0A1G8IK25</accession>
<dbReference type="AlphaFoldDB" id="A0A1G8IK25"/>
<evidence type="ECO:0000256" key="1">
    <source>
        <dbReference type="SAM" id="SignalP"/>
    </source>
</evidence>
<name>A0A1G8IK25_9SPHI</name>